<protein>
    <recommendedName>
        <fullName evidence="4">Transferase family protein</fullName>
    </recommendedName>
</protein>
<evidence type="ECO:0008006" key="4">
    <source>
        <dbReference type="Google" id="ProtNLM"/>
    </source>
</evidence>
<organism evidence="2 3">
    <name type="scientific">Xylaria grammica</name>
    <dbReference type="NCBI Taxonomy" id="363999"/>
    <lineage>
        <taxon>Eukaryota</taxon>
        <taxon>Fungi</taxon>
        <taxon>Dikarya</taxon>
        <taxon>Ascomycota</taxon>
        <taxon>Pezizomycotina</taxon>
        <taxon>Sordariomycetes</taxon>
        <taxon>Xylariomycetidae</taxon>
        <taxon>Xylariales</taxon>
        <taxon>Xylariaceae</taxon>
        <taxon>Xylaria</taxon>
    </lineage>
</organism>
<evidence type="ECO:0000256" key="1">
    <source>
        <dbReference type="ARBA" id="ARBA00022679"/>
    </source>
</evidence>
<dbReference type="Pfam" id="PF02458">
    <property type="entry name" value="Transferase"/>
    <property type="match status" value="1"/>
</dbReference>
<evidence type="ECO:0000313" key="3">
    <source>
        <dbReference type="Proteomes" id="UP000286045"/>
    </source>
</evidence>
<name>A0A439D3M0_9PEZI</name>
<keyword evidence="3" id="KW-1185">Reference proteome</keyword>
<gene>
    <name evidence="2" type="ORF">EKO27_g6116</name>
</gene>
<sequence>MGLQHVYTTLNPLDHIPPKNYVKFAFYLPLTPTTDTTTAFDRLHEGLHRTFLQFPWLNGKAYNQSPDTPGWRPGQLEIRHSPLPRDGPRPYQLKLNIIDSPDYEEIKELGFPTSTFGDEELLWAPFIPSVDDGAEVFVAQANFVPGGCILCAAIFHPVSDGTATATLFKVWADNCKNAQGLTRDESSKLDVLPPGSDNRGLLDDLWAREGSGRAVKEIKDATWRILGLDTPVTASDTLKAPTEGDAKIVEAPSRKMNSSIFYVSPENFARLRTDCAHQPGSTNGHLSPISGNDAICALIWQSLIKARASARMSTEGHDPPQEQDPLACLEMTLDGRPDFSTALPPSYLGNVILINQSYLPLARITSTNTTLSEVAHVIRENGSRIQPESILDAYTLVKNIPDFNELKLRFTAVEGNDMMITSLLKFPASLNFGDDVFENNGQPEAIRPLMGGFETFFRISFILPMKSHGGVEFVVSLYDDEMEKLLQDEEFGKYAMFLS</sequence>
<keyword evidence="1" id="KW-0808">Transferase</keyword>
<dbReference type="EMBL" id="RYZI01000174">
    <property type="protein sequence ID" value="RWA08998.1"/>
    <property type="molecule type" value="Genomic_DNA"/>
</dbReference>
<dbReference type="PANTHER" id="PTHR31642:SF310">
    <property type="entry name" value="FATTY ALCOHOL:CAFFEOYL-COA ACYLTRANSFERASE"/>
    <property type="match status" value="1"/>
</dbReference>
<proteinExistence type="predicted"/>
<dbReference type="InterPro" id="IPR050317">
    <property type="entry name" value="Plant_Fungal_Acyltransferase"/>
</dbReference>
<reference evidence="2 3" key="1">
    <citation type="submission" date="2018-12" db="EMBL/GenBank/DDBJ databases">
        <title>Draft genome sequence of Xylaria grammica IHI A82.</title>
        <authorList>
            <person name="Buettner E."/>
            <person name="Kellner H."/>
        </authorList>
    </citation>
    <scope>NUCLEOTIDE SEQUENCE [LARGE SCALE GENOMIC DNA]</scope>
    <source>
        <strain evidence="2 3">IHI A82</strain>
    </source>
</reference>
<evidence type="ECO:0000313" key="2">
    <source>
        <dbReference type="EMBL" id="RWA08998.1"/>
    </source>
</evidence>
<comment type="caution">
    <text evidence="2">The sequence shown here is derived from an EMBL/GenBank/DDBJ whole genome shotgun (WGS) entry which is preliminary data.</text>
</comment>
<dbReference type="AlphaFoldDB" id="A0A439D3M0"/>
<accession>A0A439D3M0</accession>
<dbReference type="Gene3D" id="3.30.559.10">
    <property type="entry name" value="Chloramphenicol acetyltransferase-like domain"/>
    <property type="match status" value="2"/>
</dbReference>
<dbReference type="GO" id="GO:0016747">
    <property type="term" value="F:acyltransferase activity, transferring groups other than amino-acyl groups"/>
    <property type="evidence" value="ECO:0007669"/>
    <property type="project" value="TreeGrafter"/>
</dbReference>
<dbReference type="PANTHER" id="PTHR31642">
    <property type="entry name" value="TRICHOTHECENE 3-O-ACETYLTRANSFERASE"/>
    <property type="match status" value="1"/>
</dbReference>
<dbReference type="Proteomes" id="UP000286045">
    <property type="component" value="Unassembled WGS sequence"/>
</dbReference>
<dbReference type="STRING" id="363999.A0A439D3M0"/>
<dbReference type="InterPro" id="IPR023213">
    <property type="entry name" value="CAT-like_dom_sf"/>
</dbReference>